<dbReference type="PANTHER" id="PTHR30288">
    <property type="entry name" value="FLAGELLAR CAP/ASSEMBLY PROTEIN FLID"/>
    <property type="match status" value="1"/>
</dbReference>
<accession>A0A239DJU6</accession>
<dbReference type="InterPro" id="IPR010810">
    <property type="entry name" value="Flagellin_hook_IN_motif"/>
</dbReference>
<evidence type="ECO:0000313" key="9">
    <source>
        <dbReference type="Proteomes" id="UP000198407"/>
    </source>
</evidence>
<dbReference type="InterPro" id="IPR010809">
    <property type="entry name" value="FliD_C"/>
</dbReference>
<protein>
    <recommendedName>
        <fullName evidence="5">Flagellar hook-associated protein 2</fullName>
        <shortName evidence="5">HAP2</shortName>
    </recommendedName>
    <alternativeName>
        <fullName evidence="5">Flagellar cap protein</fullName>
    </alternativeName>
</protein>
<evidence type="ECO:0000256" key="3">
    <source>
        <dbReference type="ARBA" id="ARBA00023054"/>
    </source>
</evidence>
<proteinExistence type="inferred from homology"/>
<dbReference type="Pfam" id="PF07195">
    <property type="entry name" value="FliD_C"/>
    <property type="match status" value="1"/>
</dbReference>
<dbReference type="GO" id="GO:0005576">
    <property type="term" value="C:extracellular region"/>
    <property type="evidence" value="ECO:0007669"/>
    <property type="project" value="UniProtKB-SubCell"/>
</dbReference>
<keyword evidence="8" id="KW-0966">Cell projection</keyword>
<evidence type="ECO:0000256" key="1">
    <source>
        <dbReference type="ARBA" id="ARBA00009764"/>
    </source>
</evidence>
<dbReference type="GO" id="GO:0009424">
    <property type="term" value="C:bacterial-type flagellum hook"/>
    <property type="evidence" value="ECO:0007669"/>
    <property type="project" value="UniProtKB-UniRule"/>
</dbReference>
<sequence length="470" mass="48169">MASPILPALGLGSGLDTTAIVKALVNAEKTPKQNQLDRQTKANTASISAIGSLKSALATYKTALEKLGSSTTPQFIAYSATTSDDKTVKATAGATAVNGSYSVIVKELATASKVASQRFANSSDAISQGTLVVSQNGTNYNVEIGAGATLQSVRDSINGSLTAKGITANIINDGTGSRLVLTSTTTGAGSDISVSGISELAINGTTQISGAGAGFISAKAQDASFSVDGMDLTSKSNKIDNAVSGLTFELVAKSATPTTATTVTVGTNNDGLKKSVQGFVDAYNALVNTINGMSQTPKNADGTMGTAPALAGDSMVRGMLSALRNELVVPNASGNGTLKVLSQLGINTVQSTGLLEFDSTKFTAAIDTQKLGGQIQGMFSGETGLANRMTKALEPFTATDGLLADRSKILEGAKKKLSLQQSNLDARIAAMTTSLTKKYNTMDTLVGRLNAQRDNITSIFDAMSARQKNS</sequence>
<organism evidence="8 9">
    <name type="scientific">Pseudomonas japonica</name>
    <dbReference type="NCBI Taxonomy" id="256466"/>
    <lineage>
        <taxon>Bacteria</taxon>
        <taxon>Pseudomonadati</taxon>
        <taxon>Pseudomonadota</taxon>
        <taxon>Gammaproteobacteria</taxon>
        <taxon>Pseudomonadales</taxon>
        <taxon>Pseudomonadaceae</taxon>
        <taxon>Pseudomonas</taxon>
    </lineage>
</organism>
<keyword evidence="4 5" id="KW-0975">Bacterial flagellum</keyword>
<keyword evidence="8" id="KW-0969">Cilium</keyword>
<comment type="similarity">
    <text evidence="1 5">Belongs to the FliD family.</text>
</comment>
<dbReference type="Pfam" id="PF02465">
    <property type="entry name" value="FliD_N"/>
    <property type="match status" value="1"/>
</dbReference>
<dbReference type="EMBL" id="FZOL01000006">
    <property type="protein sequence ID" value="SNS32489.1"/>
    <property type="molecule type" value="Genomic_DNA"/>
</dbReference>
<reference evidence="9" key="1">
    <citation type="submission" date="2017-06" db="EMBL/GenBank/DDBJ databases">
        <authorList>
            <person name="Varghese N."/>
            <person name="Submissions S."/>
        </authorList>
    </citation>
    <scope>NUCLEOTIDE SEQUENCE [LARGE SCALE GENOMIC DNA]</scope>
    <source>
        <strain evidence="9">DSM 22348</strain>
    </source>
</reference>
<comment type="subunit">
    <text evidence="2 5">Homopentamer.</text>
</comment>
<dbReference type="PANTHER" id="PTHR30288:SF0">
    <property type="entry name" value="FLAGELLAR HOOK-ASSOCIATED PROTEIN 2"/>
    <property type="match status" value="1"/>
</dbReference>
<gene>
    <name evidence="8" type="ORF">SAMN05444352_106116</name>
</gene>
<keyword evidence="8" id="KW-0282">Flagellum</keyword>
<dbReference type="Proteomes" id="UP000198407">
    <property type="component" value="Unassembled WGS sequence"/>
</dbReference>
<dbReference type="GO" id="GO:0009421">
    <property type="term" value="C:bacterial-type flagellum filament cap"/>
    <property type="evidence" value="ECO:0007669"/>
    <property type="project" value="InterPro"/>
</dbReference>
<evidence type="ECO:0000313" key="8">
    <source>
        <dbReference type="EMBL" id="SNS32489.1"/>
    </source>
</evidence>
<evidence type="ECO:0000259" key="6">
    <source>
        <dbReference type="Pfam" id="PF02465"/>
    </source>
</evidence>
<keyword evidence="9" id="KW-1185">Reference proteome</keyword>
<name>A0A239DJU6_9PSED</name>
<keyword evidence="5" id="KW-0964">Secreted</keyword>
<dbReference type="GO" id="GO:0007155">
    <property type="term" value="P:cell adhesion"/>
    <property type="evidence" value="ECO:0007669"/>
    <property type="project" value="InterPro"/>
</dbReference>
<comment type="subcellular location">
    <subcellularLocation>
        <location evidence="5">Secreted</location>
    </subcellularLocation>
    <subcellularLocation>
        <location evidence="5">Bacterial flagellum</location>
    </subcellularLocation>
</comment>
<dbReference type="GO" id="GO:0071973">
    <property type="term" value="P:bacterial-type flagellum-dependent cell motility"/>
    <property type="evidence" value="ECO:0007669"/>
    <property type="project" value="TreeGrafter"/>
</dbReference>
<dbReference type="STRING" id="1215104.GCA_000730585_03116"/>
<dbReference type="OrthoDB" id="9810816at2"/>
<feature type="domain" description="Flagellar hook-associated protein 2 N-terminal" evidence="6">
    <location>
        <begin position="13"/>
        <end position="111"/>
    </location>
</feature>
<keyword evidence="3" id="KW-0175">Coiled coil</keyword>
<feature type="domain" description="Flagellar hook-associated protein 2 C-terminal" evidence="7">
    <location>
        <begin position="220"/>
        <end position="451"/>
    </location>
</feature>
<dbReference type="AlphaFoldDB" id="A0A239DJU6"/>
<evidence type="ECO:0000256" key="5">
    <source>
        <dbReference type="RuleBase" id="RU362066"/>
    </source>
</evidence>
<dbReference type="InterPro" id="IPR040026">
    <property type="entry name" value="FliD"/>
</dbReference>
<comment type="function">
    <text evidence="5">Required for morphogenesis and for the elongation of the flagellar filament by facilitating polymerization of the flagellin monomers at the tip of growing filament. Forms a capping structure, which prevents flagellin subunits (transported through the central channel of the flagellum) from leaking out without polymerization at the distal end.</text>
</comment>
<dbReference type="RefSeq" id="WP_042124608.1">
    <property type="nucleotide sequence ID" value="NZ_FZOL01000006.1"/>
</dbReference>
<dbReference type="Pfam" id="PF07196">
    <property type="entry name" value="Flagellin_IN"/>
    <property type="match status" value="1"/>
</dbReference>
<evidence type="ECO:0000256" key="2">
    <source>
        <dbReference type="ARBA" id="ARBA00011255"/>
    </source>
</evidence>
<evidence type="ECO:0000259" key="7">
    <source>
        <dbReference type="Pfam" id="PF07195"/>
    </source>
</evidence>
<evidence type="ECO:0000256" key="4">
    <source>
        <dbReference type="ARBA" id="ARBA00023143"/>
    </source>
</evidence>
<dbReference type="InterPro" id="IPR003481">
    <property type="entry name" value="FliD_N"/>
</dbReference>